<evidence type="ECO:0000313" key="2">
    <source>
        <dbReference type="Proteomes" id="UP000269221"/>
    </source>
</evidence>
<organism evidence="1 2">
    <name type="scientific">Hirundo rustica rustica</name>
    <dbReference type="NCBI Taxonomy" id="333673"/>
    <lineage>
        <taxon>Eukaryota</taxon>
        <taxon>Metazoa</taxon>
        <taxon>Chordata</taxon>
        <taxon>Craniata</taxon>
        <taxon>Vertebrata</taxon>
        <taxon>Euteleostomi</taxon>
        <taxon>Archelosauria</taxon>
        <taxon>Archosauria</taxon>
        <taxon>Dinosauria</taxon>
        <taxon>Saurischia</taxon>
        <taxon>Theropoda</taxon>
        <taxon>Coelurosauria</taxon>
        <taxon>Aves</taxon>
        <taxon>Neognathae</taxon>
        <taxon>Neoaves</taxon>
        <taxon>Telluraves</taxon>
        <taxon>Australaves</taxon>
        <taxon>Passeriformes</taxon>
        <taxon>Sylvioidea</taxon>
        <taxon>Hirundinidae</taxon>
        <taxon>Hirundo</taxon>
    </lineage>
</organism>
<dbReference type="EMBL" id="QRBI01000105">
    <property type="protein sequence ID" value="RMC14005.1"/>
    <property type="molecule type" value="Genomic_DNA"/>
</dbReference>
<gene>
    <name evidence="1" type="ORF">DUI87_09091</name>
</gene>
<name>A0A3M0KLN2_HIRRU</name>
<proteinExistence type="predicted"/>
<sequence length="192" mass="21052">MGCHPEGPGQAPEARPWKSHKVYKTKYEVLCLGWRNPGYQNRLGDEGITSSPAKKGLGMLVDEKLDMGWPCALIARKAKLCPGLHQKQHGQQSERGDCASLLCSSEMPRPHLECCNPALWSPLPVGVSPEEKCQDDQSNVAHLHGKAERIEIAQPGEKAALGTPTCSLLIPEGGLQESQRPFIWALDKGKWL</sequence>
<evidence type="ECO:0000313" key="1">
    <source>
        <dbReference type="EMBL" id="RMC14005.1"/>
    </source>
</evidence>
<comment type="caution">
    <text evidence="1">The sequence shown here is derived from an EMBL/GenBank/DDBJ whole genome shotgun (WGS) entry which is preliminary data.</text>
</comment>
<keyword evidence="2" id="KW-1185">Reference proteome</keyword>
<protein>
    <submittedName>
        <fullName evidence="1">Uncharacterized protein</fullName>
    </submittedName>
</protein>
<dbReference type="Proteomes" id="UP000269221">
    <property type="component" value="Unassembled WGS sequence"/>
</dbReference>
<dbReference type="AlphaFoldDB" id="A0A3M0KLN2"/>
<accession>A0A3M0KLN2</accession>
<reference evidence="1 2" key="1">
    <citation type="submission" date="2018-07" db="EMBL/GenBank/DDBJ databases">
        <title>A high quality draft genome assembly of the barn swallow (H. rustica rustica).</title>
        <authorList>
            <person name="Formenti G."/>
            <person name="Chiara M."/>
            <person name="Poveda L."/>
            <person name="Francoijs K.-J."/>
            <person name="Bonisoli-Alquati A."/>
            <person name="Canova L."/>
            <person name="Gianfranceschi L."/>
            <person name="Horner D.S."/>
            <person name="Saino N."/>
        </authorList>
    </citation>
    <scope>NUCLEOTIDE SEQUENCE [LARGE SCALE GENOMIC DNA]</scope>
    <source>
        <strain evidence="1">Chelidonia</strain>
        <tissue evidence="1">Blood</tissue>
    </source>
</reference>